<gene>
    <name evidence="2" type="ORF">FXF36_04220</name>
</gene>
<dbReference type="Gene3D" id="3.30.950.30">
    <property type="entry name" value="Schlafen, AAA domain"/>
    <property type="match status" value="1"/>
</dbReference>
<feature type="domain" description="Schlafen AlbA-2" evidence="1">
    <location>
        <begin position="14"/>
        <end position="125"/>
    </location>
</feature>
<evidence type="ECO:0000259" key="1">
    <source>
        <dbReference type="Pfam" id="PF04326"/>
    </source>
</evidence>
<dbReference type="InterPro" id="IPR038461">
    <property type="entry name" value="Schlafen_AlbA_2_dom_sf"/>
</dbReference>
<evidence type="ECO:0000313" key="3">
    <source>
        <dbReference type="Proteomes" id="UP000327030"/>
    </source>
</evidence>
<reference evidence="3" key="1">
    <citation type="submission" date="2019-08" db="EMBL/GenBank/DDBJ databases">
        <title>Complete Genome Sequence of the Polysaccharide-Degrading Rumen Bacterium Pseudobutyrivibrio xylanivorans MA3014.</title>
        <authorList>
            <person name="Palevich N."/>
            <person name="Maclean P.H."/>
            <person name="Kelly W.J."/>
            <person name="Leahy S.C."/>
            <person name="Rakonjac J."/>
            <person name="Attwood G.T."/>
        </authorList>
    </citation>
    <scope>NUCLEOTIDE SEQUENCE [LARGE SCALE GENOMIC DNA]</scope>
    <source>
        <strain evidence="3">MA3014</strain>
    </source>
</reference>
<dbReference type="KEGG" id="pxv:FXF36_04220"/>
<protein>
    <submittedName>
        <fullName evidence="2">DeoR family transcriptional regulator</fullName>
    </submittedName>
</protein>
<dbReference type="Proteomes" id="UP000327030">
    <property type="component" value="Chromosome 1"/>
</dbReference>
<dbReference type="InterPro" id="IPR007421">
    <property type="entry name" value="Schlafen_AlbA_2_dom"/>
</dbReference>
<dbReference type="RefSeq" id="WP_151622629.1">
    <property type="nucleotide sequence ID" value="NZ_CP043028.1"/>
</dbReference>
<accession>A0A5P6VN97</accession>
<sequence length="461" mass="53465">MTKELMHELLSKDEKITVEYKACQNGIQEDVYETVCSFSNRYGGYIIMGVKDGGKPIGLNPSMIKDMKKNFVNQLNNPAKMSPTLYLSIEEYEYEEKLLLWVYVPPTSTVEKCSNRIYDRNEDGDMDITDSPLQLQNLYTRKSNTYVERKIFPYVTKDDLRMELFDKVRNLIKSKNPNHEWLKLSDDEIFRSAGLWEKDFSSGVQGFNLAGVLLFGKDDVIKSCCPGYITDAIYRVNNVDRYDDRLKVTTNLIDAYDQLTDFVAKHTDDRFYLIDNVNTSVRDLISREVIGNILVHRDYSSAFPAKLIIEKDWLKTENWCIPRKHGNIMQDEFQPYPKNPIIQSFFANIGRTDTLGSGVRNLYKYTPIYSDGGKPELFEDDVFKIVIPLNETAAKEAEEKKTLSERQQKIYNMICDNKYLTVEQVMSEFDISRATVFREYAKIKVVTGAFYDKADGIWKLK</sequence>
<dbReference type="Gene3D" id="3.30.565.60">
    <property type="match status" value="1"/>
</dbReference>
<dbReference type="PANTHER" id="PTHR30595">
    <property type="entry name" value="GLPR-RELATED TRANSCRIPTIONAL REPRESSOR"/>
    <property type="match status" value="1"/>
</dbReference>
<dbReference type="OrthoDB" id="9807907at2"/>
<dbReference type="Pfam" id="PF04326">
    <property type="entry name" value="SLFN_AlbA_2"/>
    <property type="match status" value="1"/>
</dbReference>
<evidence type="ECO:0000313" key="2">
    <source>
        <dbReference type="EMBL" id="QFJ54133.1"/>
    </source>
</evidence>
<name>A0A5P6VN97_PSEXY</name>
<dbReference type="PANTHER" id="PTHR30595:SF6">
    <property type="entry name" value="SCHLAFEN ALBA-2 DOMAIN-CONTAINING PROTEIN"/>
    <property type="match status" value="1"/>
</dbReference>
<organism evidence="2 3">
    <name type="scientific">Pseudobutyrivibrio xylanivorans</name>
    <dbReference type="NCBI Taxonomy" id="185007"/>
    <lineage>
        <taxon>Bacteria</taxon>
        <taxon>Bacillati</taxon>
        <taxon>Bacillota</taxon>
        <taxon>Clostridia</taxon>
        <taxon>Lachnospirales</taxon>
        <taxon>Lachnospiraceae</taxon>
        <taxon>Pseudobutyrivibrio</taxon>
    </lineage>
</organism>
<dbReference type="InterPro" id="IPR038475">
    <property type="entry name" value="RecG_C_sf"/>
</dbReference>
<dbReference type="EMBL" id="CP043028">
    <property type="protein sequence ID" value="QFJ54133.1"/>
    <property type="molecule type" value="Genomic_DNA"/>
</dbReference>
<dbReference type="AlphaFoldDB" id="A0A5P6VN97"/>
<proteinExistence type="predicted"/>